<keyword evidence="2" id="KW-0472">Membrane</keyword>
<evidence type="ECO:0000256" key="1">
    <source>
        <dbReference type="SAM" id="Coils"/>
    </source>
</evidence>
<keyword evidence="2" id="KW-0812">Transmembrane</keyword>
<proteinExistence type="predicted"/>
<feature type="transmembrane region" description="Helical" evidence="2">
    <location>
        <begin position="48"/>
        <end position="71"/>
    </location>
</feature>
<evidence type="ECO:0000313" key="3">
    <source>
        <dbReference type="EMBL" id="KAK0643944.1"/>
    </source>
</evidence>
<protein>
    <submittedName>
        <fullName evidence="3">Uncharacterized protein</fullName>
    </submittedName>
</protein>
<comment type="caution">
    <text evidence="3">The sequence shown here is derived from an EMBL/GenBank/DDBJ whole genome shotgun (WGS) entry which is preliminary data.</text>
</comment>
<organism evidence="3 4">
    <name type="scientific">Cercophora newfieldiana</name>
    <dbReference type="NCBI Taxonomy" id="92897"/>
    <lineage>
        <taxon>Eukaryota</taxon>
        <taxon>Fungi</taxon>
        <taxon>Dikarya</taxon>
        <taxon>Ascomycota</taxon>
        <taxon>Pezizomycotina</taxon>
        <taxon>Sordariomycetes</taxon>
        <taxon>Sordariomycetidae</taxon>
        <taxon>Sordariales</taxon>
        <taxon>Lasiosphaeriaceae</taxon>
        <taxon>Cercophora</taxon>
    </lineage>
</organism>
<sequence length="252" mass="27582">MARIRYWIATAGALVAGALSGAIFQHLFRTPDKSTLVAPPASPFLTLLMVGTCTTMVSFLATLTIAIAYRINTKLALHRTPHAVVFVPWFASWVMLMVSVIKIGQLNGDARCAYSYGGPGPWCIGSGDAVMIGAYVVIVLTFLEGWVFWYSMWIEEDDKKVGTRFMIGNRAVVVDVTDPNAVSQLLKEGNAYYKAKLDADLAELEARHEQDRLAKQQVQEIQQAISAGKATQAPVSQTLPDLEAQAARFRSV</sequence>
<dbReference type="AlphaFoldDB" id="A0AA39Y1B7"/>
<feature type="transmembrane region" description="Helical" evidence="2">
    <location>
        <begin position="129"/>
        <end position="150"/>
    </location>
</feature>
<evidence type="ECO:0000313" key="4">
    <source>
        <dbReference type="Proteomes" id="UP001174936"/>
    </source>
</evidence>
<name>A0AA39Y1B7_9PEZI</name>
<evidence type="ECO:0000256" key="2">
    <source>
        <dbReference type="SAM" id="Phobius"/>
    </source>
</evidence>
<feature type="transmembrane region" description="Helical" evidence="2">
    <location>
        <begin position="83"/>
        <end position="101"/>
    </location>
</feature>
<dbReference type="Proteomes" id="UP001174936">
    <property type="component" value="Unassembled WGS sequence"/>
</dbReference>
<dbReference type="EMBL" id="JAULSV010000005">
    <property type="protein sequence ID" value="KAK0643944.1"/>
    <property type="molecule type" value="Genomic_DNA"/>
</dbReference>
<keyword evidence="4" id="KW-1185">Reference proteome</keyword>
<reference evidence="3" key="1">
    <citation type="submission" date="2023-06" db="EMBL/GenBank/DDBJ databases">
        <title>Genome-scale phylogeny and comparative genomics of the fungal order Sordariales.</title>
        <authorList>
            <consortium name="Lawrence Berkeley National Laboratory"/>
            <person name="Hensen N."/>
            <person name="Bonometti L."/>
            <person name="Westerberg I."/>
            <person name="Brannstrom I.O."/>
            <person name="Guillou S."/>
            <person name="Cros-Aarteil S."/>
            <person name="Calhoun S."/>
            <person name="Haridas S."/>
            <person name="Kuo A."/>
            <person name="Mondo S."/>
            <person name="Pangilinan J."/>
            <person name="Riley R."/>
            <person name="Labutti K."/>
            <person name="Andreopoulos B."/>
            <person name="Lipzen A."/>
            <person name="Chen C."/>
            <person name="Yanf M."/>
            <person name="Daum C."/>
            <person name="Ng V."/>
            <person name="Clum A."/>
            <person name="Steindorff A."/>
            <person name="Ohm R."/>
            <person name="Martin F."/>
            <person name="Silar P."/>
            <person name="Natvig D."/>
            <person name="Lalanne C."/>
            <person name="Gautier V."/>
            <person name="Ament-Velasquez S.L."/>
            <person name="Kruys A."/>
            <person name="Hutchinson M.I."/>
            <person name="Powell A.J."/>
            <person name="Barry K."/>
            <person name="Miller A.N."/>
            <person name="Grigoriev I.V."/>
            <person name="Debuchy R."/>
            <person name="Gladieux P."/>
            <person name="Thoren M.H."/>
            <person name="Johannesson H."/>
        </authorList>
    </citation>
    <scope>NUCLEOTIDE SEQUENCE</scope>
    <source>
        <strain evidence="3">SMH2532-1</strain>
    </source>
</reference>
<feature type="transmembrane region" description="Helical" evidence="2">
    <location>
        <begin position="7"/>
        <end position="28"/>
    </location>
</feature>
<feature type="coiled-coil region" evidence="1">
    <location>
        <begin position="194"/>
        <end position="221"/>
    </location>
</feature>
<accession>A0AA39Y1B7</accession>
<gene>
    <name evidence="3" type="ORF">B0T16DRAFT_416903</name>
</gene>
<keyword evidence="1" id="KW-0175">Coiled coil</keyword>
<keyword evidence="2" id="KW-1133">Transmembrane helix</keyword>